<proteinExistence type="predicted"/>
<evidence type="ECO:0000313" key="7">
    <source>
        <dbReference type="EMBL" id="OZI61325.1"/>
    </source>
</evidence>
<dbReference type="AlphaFoldDB" id="A0A261UI89"/>
<dbReference type="OrthoDB" id="2004788at2"/>
<comment type="caution">
    <text evidence="7">The sequence shown here is derived from an EMBL/GenBank/DDBJ whole genome shotgun (WGS) entry which is preliminary data.</text>
</comment>
<feature type="transmembrane region" description="Helical" evidence="5">
    <location>
        <begin position="43"/>
        <end position="76"/>
    </location>
</feature>
<dbReference type="GO" id="GO:0016020">
    <property type="term" value="C:membrane"/>
    <property type="evidence" value="ECO:0007669"/>
    <property type="project" value="UniProtKB-SubCell"/>
</dbReference>
<keyword evidence="3 5" id="KW-1133">Transmembrane helix</keyword>
<keyword evidence="4 5" id="KW-0472">Membrane</keyword>
<evidence type="ECO:0000259" key="6">
    <source>
        <dbReference type="Pfam" id="PF05154"/>
    </source>
</evidence>
<evidence type="ECO:0000256" key="2">
    <source>
        <dbReference type="ARBA" id="ARBA00022692"/>
    </source>
</evidence>
<dbReference type="EMBL" id="NEVS01000004">
    <property type="protein sequence ID" value="OZI61325.1"/>
    <property type="molecule type" value="Genomic_DNA"/>
</dbReference>
<feature type="domain" description="TM2" evidence="6">
    <location>
        <begin position="9"/>
        <end position="55"/>
    </location>
</feature>
<gene>
    <name evidence="7" type="ORF">CAL28_18585</name>
</gene>
<comment type="subcellular location">
    <subcellularLocation>
        <location evidence="1">Membrane</location>
        <topology evidence="1">Multi-pass membrane protein</topology>
    </subcellularLocation>
</comment>
<keyword evidence="2 5" id="KW-0812">Transmembrane</keyword>
<dbReference type="PANTHER" id="PTHR21016">
    <property type="entry name" value="BETA-AMYLOID BINDING PROTEIN-RELATED"/>
    <property type="match status" value="1"/>
</dbReference>
<name>A0A261UI89_9BORD</name>
<accession>A0A261UI89</accession>
<reference evidence="8" key="1">
    <citation type="submission" date="2017-05" db="EMBL/GenBank/DDBJ databases">
        <title>Complete and WGS of Bordetella genogroups.</title>
        <authorList>
            <person name="Spilker T."/>
            <person name="Lipuma J."/>
        </authorList>
    </citation>
    <scope>NUCLEOTIDE SEQUENCE [LARGE SCALE GENOMIC DNA]</scope>
    <source>
        <strain evidence="8">AU8856</strain>
    </source>
</reference>
<dbReference type="InterPro" id="IPR050932">
    <property type="entry name" value="TM2D1-3-like"/>
</dbReference>
<organism evidence="7 8">
    <name type="scientific">Bordetella genomosp. 11</name>
    <dbReference type="NCBI Taxonomy" id="1416808"/>
    <lineage>
        <taxon>Bacteria</taxon>
        <taxon>Pseudomonadati</taxon>
        <taxon>Pseudomonadota</taxon>
        <taxon>Betaproteobacteria</taxon>
        <taxon>Burkholderiales</taxon>
        <taxon>Alcaligenaceae</taxon>
        <taxon>Bordetella</taxon>
    </lineage>
</organism>
<dbReference type="Pfam" id="PF05154">
    <property type="entry name" value="TM2"/>
    <property type="match status" value="1"/>
</dbReference>
<protein>
    <recommendedName>
        <fullName evidence="6">TM2 domain-containing protein</fullName>
    </recommendedName>
</protein>
<evidence type="ECO:0000313" key="8">
    <source>
        <dbReference type="Proteomes" id="UP000215767"/>
    </source>
</evidence>
<sequence length="99" mass="10658">MQTMMYDANRKSVGVAYLLWLFLGSFGGHRFYAGKTGSAIAMLALTILGIILSIVGVGFVLLIAVGIWTLVDAFLIPGWIRNKNMLLAATLSNGNVPLQ</sequence>
<evidence type="ECO:0000256" key="5">
    <source>
        <dbReference type="SAM" id="Phobius"/>
    </source>
</evidence>
<dbReference type="Proteomes" id="UP000215767">
    <property type="component" value="Unassembled WGS sequence"/>
</dbReference>
<keyword evidence="8" id="KW-1185">Reference proteome</keyword>
<dbReference type="PANTHER" id="PTHR21016:SF25">
    <property type="entry name" value="TM2 DOMAIN-CONTAINING PROTEIN DDB_G0277895-RELATED"/>
    <property type="match status" value="1"/>
</dbReference>
<evidence type="ECO:0000256" key="3">
    <source>
        <dbReference type="ARBA" id="ARBA00022989"/>
    </source>
</evidence>
<evidence type="ECO:0000256" key="1">
    <source>
        <dbReference type="ARBA" id="ARBA00004141"/>
    </source>
</evidence>
<evidence type="ECO:0000256" key="4">
    <source>
        <dbReference type="ARBA" id="ARBA00023136"/>
    </source>
</evidence>
<dbReference type="InterPro" id="IPR007829">
    <property type="entry name" value="TM2"/>
</dbReference>